<comment type="caution">
    <text evidence="3">The sequence shown here is derived from an EMBL/GenBank/DDBJ whole genome shotgun (WGS) entry which is preliminary data.</text>
</comment>
<dbReference type="GO" id="GO:0051666">
    <property type="term" value="P:actin cortical patch localization"/>
    <property type="evidence" value="ECO:0007669"/>
    <property type="project" value="TreeGrafter"/>
</dbReference>
<dbReference type="PROSITE" id="PS50179">
    <property type="entry name" value="VHS"/>
    <property type="match status" value="1"/>
</dbReference>
<dbReference type="GO" id="GO:0007034">
    <property type="term" value="P:vacuolar transport"/>
    <property type="evidence" value="ECO:0007669"/>
    <property type="project" value="UniProtKB-ARBA"/>
</dbReference>
<dbReference type="SUPFAM" id="SSF89009">
    <property type="entry name" value="GAT-like domain"/>
    <property type="match status" value="1"/>
</dbReference>
<dbReference type="GO" id="GO:0006897">
    <property type="term" value="P:endocytosis"/>
    <property type="evidence" value="ECO:0007669"/>
    <property type="project" value="InterPro"/>
</dbReference>
<gene>
    <name evidence="3" type="ORF">PHLCEN_2v2729</name>
</gene>
<dbReference type="InterPro" id="IPR002014">
    <property type="entry name" value="VHS_dom"/>
</dbReference>
<dbReference type="PANTHER" id="PTHR47789">
    <property type="entry name" value="LAS SEVENTEEN-BINDING PROTEIN 5"/>
    <property type="match status" value="1"/>
</dbReference>
<dbReference type="GO" id="GO:0035091">
    <property type="term" value="F:phosphatidylinositol binding"/>
    <property type="evidence" value="ECO:0007669"/>
    <property type="project" value="InterPro"/>
</dbReference>
<name>A0A2R6RHU0_9APHY</name>
<feature type="domain" description="VHS" evidence="2">
    <location>
        <begin position="30"/>
        <end position="152"/>
    </location>
</feature>
<feature type="compositionally biased region" description="Low complexity" evidence="1">
    <location>
        <begin position="454"/>
        <end position="466"/>
    </location>
</feature>
<dbReference type="InterPro" id="IPR044103">
    <property type="entry name" value="GAT_LSB5"/>
</dbReference>
<dbReference type="CDD" id="cd14232">
    <property type="entry name" value="GAT_LSB5"/>
    <property type="match status" value="1"/>
</dbReference>
<dbReference type="InterPro" id="IPR008942">
    <property type="entry name" value="ENTH_VHS"/>
</dbReference>
<evidence type="ECO:0000256" key="1">
    <source>
        <dbReference type="SAM" id="MobiDB-lite"/>
    </source>
</evidence>
<dbReference type="InterPro" id="IPR045007">
    <property type="entry name" value="LSB5"/>
</dbReference>
<dbReference type="Proteomes" id="UP000186601">
    <property type="component" value="Unassembled WGS sequence"/>
</dbReference>
<dbReference type="Pfam" id="PF00790">
    <property type="entry name" value="VHS"/>
    <property type="match status" value="1"/>
</dbReference>
<dbReference type="EMBL" id="MLYV02000256">
    <property type="protein sequence ID" value="PSS29581.1"/>
    <property type="molecule type" value="Genomic_DNA"/>
</dbReference>
<sequence length="520" mass="58335">MSAIHFAKQAYSAFNREKPRSSITEWVEILTSPNYEDEAYDGIPELVDSINIQATGPAEASRAIRKKLKHGDTHQQYRALVILRALVENSGNKFQSSFADNQLTDAIRALATDSTTDPKVKRKLVSVLASWHAQFKDDPSMSLVANLFNLVKPHTPPSRAPKPVEEDMYQIDSAGLGLGESYEERRRKEERERREKKDEEKRKAKEAKEAEKLLRLKKLEEEKRKKSAPKRKPFNFEEEKSQVLTAIANATTATNNLVNAITLVNTEHDSLQTNERVLDCLQKAKVARKQIVRYVQLVENEDMIGTLIETNDRIIAALETFDTLSKPTLSEKDVTEVQNNLAAVHIQDSELGKLQEKQRAAVQRSLGRVSGQRGKERAYAEDGSEQHANGRPMYPDLQDLSFGSLGTEQRNLPPPIRPSTRRTLSEEDTTYRRGSLSDFSDYESSDEEAHRRVSASTSSSRPYSSSYGKDDVVGGEEETYGDAKHGLLDEEDPFADPFADQDDEGGGVGTPGVSESKLHW</sequence>
<dbReference type="Gene3D" id="1.25.40.90">
    <property type="match status" value="1"/>
</dbReference>
<evidence type="ECO:0000313" key="4">
    <source>
        <dbReference type="Proteomes" id="UP000186601"/>
    </source>
</evidence>
<dbReference type="OrthoDB" id="10264585at2759"/>
<feature type="compositionally biased region" description="Basic and acidic residues" evidence="1">
    <location>
        <begin position="182"/>
        <end position="207"/>
    </location>
</feature>
<feature type="compositionally biased region" description="Acidic residues" evidence="1">
    <location>
        <begin position="489"/>
        <end position="505"/>
    </location>
</feature>
<keyword evidence="4" id="KW-1185">Reference proteome</keyword>
<dbReference type="SMART" id="SM00288">
    <property type="entry name" value="VHS"/>
    <property type="match status" value="1"/>
</dbReference>
<dbReference type="CDD" id="cd16980">
    <property type="entry name" value="VHS_Lsb5"/>
    <property type="match status" value="1"/>
</dbReference>
<accession>A0A2R6RHU0</accession>
<organism evidence="3 4">
    <name type="scientific">Hermanssonia centrifuga</name>
    <dbReference type="NCBI Taxonomy" id="98765"/>
    <lineage>
        <taxon>Eukaryota</taxon>
        <taxon>Fungi</taxon>
        <taxon>Dikarya</taxon>
        <taxon>Basidiomycota</taxon>
        <taxon>Agaricomycotina</taxon>
        <taxon>Agaricomycetes</taxon>
        <taxon>Polyporales</taxon>
        <taxon>Meruliaceae</taxon>
        <taxon>Hermanssonia</taxon>
    </lineage>
</organism>
<reference evidence="3 4" key="1">
    <citation type="submission" date="2018-02" db="EMBL/GenBank/DDBJ databases">
        <title>Genome sequence of the basidiomycete white-rot fungus Phlebia centrifuga.</title>
        <authorList>
            <person name="Granchi Z."/>
            <person name="Peng M."/>
            <person name="de Vries R.P."/>
            <person name="Hilden K."/>
            <person name="Makela M.R."/>
            <person name="Grigoriev I."/>
            <person name="Riley R."/>
        </authorList>
    </citation>
    <scope>NUCLEOTIDE SEQUENCE [LARGE SCALE GENOMIC DNA]</scope>
    <source>
        <strain evidence="3 4">FBCC195</strain>
    </source>
</reference>
<protein>
    <recommendedName>
        <fullName evidence="2">VHS domain-containing protein</fullName>
    </recommendedName>
</protein>
<dbReference type="GO" id="GO:0030479">
    <property type="term" value="C:actin cortical patch"/>
    <property type="evidence" value="ECO:0007669"/>
    <property type="project" value="TreeGrafter"/>
</dbReference>
<proteinExistence type="predicted"/>
<feature type="region of interest" description="Disordered" evidence="1">
    <location>
        <begin position="363"/>
        <end position="520"/>
    </location>
</feature>
<dbReference type="STRING" id="98765.A0A2R6RHU0"/>
<evidence type="ECO:0000313" key="3">
    <source>
        <dbReference type="EMBL" id="PSS29581.1"/>
    </source>
</evidence>
<dbReference type="SUPFAM" id="SSF48464">
    <property type="entry name" value="ENTH/VHS domain"/>
    <property type="match status" value="1"/>
</dbReference>
<dbReference type="AlphaFoldDB" id="A0A2R6RHU0"/>
<dbReference type="PANTHER" id="PTHR47789:SF1">
    <property type="entry name" value="LAS SEVENTEEN-BINDING PROTEIN 5"/>
    <property type="match status" value="1"/>
</dbReference>
<evidence type="ECO:0000259" key="2">
    <source>
        <dbReference type="PROSITE" id="PS50179"/>
    </source>
</evidence>
<dbReference type="GO" id="GO:0007015">
    <property type="term" value="P:actin filament organization"/>
    <property type="evidence" value="ECO:0007669"/>
    <property type="project" value="InterPro"/>
</dbReference>
<dbReference type="GO" id="GO:0043130">
    <property type="term" value="F:ubiquitin binding"/>
    <property type="evidence" value="ECO:0007669"/>
    <property type="project" value="InterPro"/>
</dbReference>
<feature type="region of interest" description="Disordered" evidence="1">
    <location>
        <begin position="179"/>
        <end position="207"/>
    </location>
</feature>